<gene>
    <name evidence="1" type="ORF">Hgul01_03427</name>
</gene>
<proteinExistence type="predicted"/>
<accession>A0ABP9X556</accession>
<name>A0ABP9X556_9CHLR</name>
<evidence type="ECO:0000313" key="2">
    <source>
        <dbReference type="Proteomes" id="UP001428290"/>
    </source>
</evidence>
<protein>
    <submittedName>
        <fullName evidence="1">Uncharacterized protein</fullName>
    </submittedName>
</protein>
<keyword evidence="2" id="KW-1185">Reference proteome</keyword>
<comment type="caution">
    <text evidence="1">The sequence shown here is derived from an EMBL/GenBank/DDBJ whole genome shotgun (WGS) entry which is preliminary data.</text>
</comment>
<organism evidence="1 2">
    <name type="scientific">Herpetosiphon gulosus</name>
    <dbReference type="NCBI Taxonomy" id="1973496"/>
    <lineage>
        <taxon>Bacteria</taxon>
        <taxon>Bacillati</taxon>
        <taxon>Chloroflexota</taxon>
        <taxon>Chloroflexia</taxon>
        <taxon>Herpetosiphonales</taxon>
        <taxon>Herpetosiphonaceae</taxon>
        <taxon>Herpetosiphon</taxon>
    </lineage>
</organism>
<sequence>MLRLGILPIERLTMQPITHIKPYISSEMQA</sequence>
<reference evidence="1 2" key="1">
    <citation type="submission" date="2024-02" db="EMBL/GenBank/DDBJ databases">
        <title>Herpetosiphon gulosus NBRC 112829.</title>
        <authorList>
            <person name="Ichikawa N."/>
            <person name="Katano-Makiyama Y."/>
            <person name="Hidaka K."/>
        </authorList>
    </citation>
    <scope>NUCLEOTIDE SEQUENCE [LARGE SCALE GENOMIC DNA]</scope>
    <source>
        <strain evidence="1 2">NBRC 112829</strain>
    </source>
</reference>
<dbReference type="EMBL" id="BAABRU010000012">
    <property type="protein sequence ID" value="GAA5529615.1"/>
    <property type="molecule type" value="Genomic_DNA"/>
</dbReference>
<evidence type="ECO:0000313" key="1">
    <source>
        <dbReference type="EMBL" id="GAA5529615.1"/>
    </source>
</evidence>
<dbReference type="Proteomes" id="UP001428290">
    <property type="component" value="Unassembled WGS sequence"/>
</dbReference>